<keyword evidence="2" id="KW-0732">Signal</keyword>
<reference evidence="3 4" key="1">
    <citation type="journal article" date="2007" name="Science">
        <title>The Chlamydomonas genome reveals the evolution of key animal and plant functions.</title>
        <authorList>
            <person name="Merchant S.S."/>
            <person name="Prochnik S.E."/>
            <person name="Vallon O."/>
            <person name="Harris E.H."/>
            <person name="Karpowicz S.J."/>
            <person name="Witman G.B."/>
            <person name="Terry A."/>
            <person name="Salamov A."/>
            <person name="Fritz-Laylin L.K."/>
            <person name="Marechal-Drouard L."/>
            <person name="Marshall W.F."/>
            <person name="Qu L.H."/>
            <person name="Nelson D.R."/>
            <person name="Sanderfoot A.A."/>
            <person name="Spalding M.H."/>
            <person name="Kapitonov V.V."/>
            <person name="Ren Q."/>
            <person name="Ferris P."/>
            <person name="Lindquist E."/>
            <person name="Shapiro H."/>
            <person name="Lucas S.M."/>
            <person name="Grimwood J."/>
            <person name="Schmutz J."/>
            <person name="Cardol P."/>
            <person name="Cerutti H."/>
            <person name="Chanfreau G."/>
            <person name="Chen C.L."/>
            <person name="Cognat V."/>
            <person name="Croft M.T."/>
            <person name="Dent R."/>
            <person name="Dutcher S."/>
            <person name="Fernandez E."/>
            <person name="Fukuzawa H."/>
            <person name="Gonzalez-Ballester D."/>
            <person name="Gonzalez-Halphen D."/>
            <person name="Hallmann A."/>
            <person name="Hanikenne M."/>
            <person name="Hippler M."/>
            <person name="Inwood W."/>
            <person name="Jabbari K."/>
            <person name="Kalanon M."/>
            <person name="Kuras R."/>
            <person name="Lefebvre P.A."/>
            <person name="Lemaire S.D."/>
            <person name="Lobanov A.V."/>
            <person name="Lohr M."/>
            <person name="Manuell A."/>
            <person name="Meier I."/>
            <person name="Mets L."/>
            <person name="Mittag M."/>
            <person name="Mittelmeier T."/>
            <person name="Moroney J.V."/>
            <person name="Moseley J."/>
            <person name="Napoli C."/>
            <person name="Nedelcu A.M."/>
            <person name="Niyogi K."/>
            <person name="Novoselov S.V."/>
            <person name="Paulsen I.T."/>
            <person name="Pazour G."/>
            <person name="Purton S."/>
            <person name="Ral J.P."/>
            <person name="Riano-Pachon D.M."/>
            <person name="Riekhof W."/>
            <person name="Rymarquis L."/>
            <person name="Schroda M."/>
            <person name="Stern D."/>
            <person name="Umen J."/>
            <person name="Willows R."/>
            <person name="Wilson N."/>
            <person name="Zimmer S.L."/>
            <person name="Allmer J."/>
            <person name="Balk J."/>
            <person name="Bisova K."/>
            <person name="Chen C.J."/>
            <person name="Elias M."/>
            <person name="Gendler K."/>
            <person name="Hauser C."/>
            <person name="Lamb M.R."/>
            <person name="Ledford H."/>
            <person name="Long J.C."/>
            <person name="Minagawa J."/>
            <person name="Page M.D."/>
            <person name="Pan J."/>
            <person name="Pootakham W."/>
            <person name="Roje S."/>
            <person name="Rose A."/>
            <person name="Stahlberg E."/>
            <person name="Terauchi A.M."/>
            <person name="Yang P."/>
            <person name="Ball S."/>
            <person name="Bowler C."/>
            <person name="Dieckmann C.L."/>
            <person name="Gladyshev V.N."/>
            <person name="Green P."/>
            <person name="Jorgensen R."/>
            <person name="Mayfield S."/>
            <person name="Mueller-Roeber B."/>
            <person name="Rajamani S."/>
            <person name="Sayre R.T."/>
            <person name="Brokstein P."/>
            <person name="Dubchak I."/>
            <person name="Goodstein D."/>
            <person name="Hornick L."/>
            <person name="Huang Y.W."/>
            <person name="Jhaveri J."/>
            <person name="Luo Y."/>
            <person name="Martinez D."/>
            <person name="Ngau W.C."/>
            <person name="Otillar B."/>
            <person name="Poliakov A."/>
            <person name="Porter A."/>
            <person name="Szajkowski L."/>
            <person name="Werner G."/>
            <person name="Zhou K."/>
            <person name="Grigoriev I.V."/>
            <person name="Rokhsar D.S."/>
            <person name="Grossman A.R."/>
        </authorList>
    </citation>
    <scope>NUCLEOTIDE SEQUENCE [LARGE SCALE GENOMIC DNA]</scope>
    <source>
        <strain evidence="4">CC-503</strain>
    </source>
</reference>
<dbReference type="GO" id="GO:0016279">
    <property type="term" value="F:protein-lysine N-methyltransferase activity"/>
    <property type="evidence" value="ECO:0000318"/>
    <property type="project" value="GO_Central"/>
</dbReference>
<dbReference type="GeneID" id="5716428"/>
<evidence type="ECO:0000313" key="4">
    <source>
        <dbReference type="Proteomes" id="UP000006906"/>
    </source>
</evidence>
<feature type="compositionally biased region" description="Polar residues" evidence="1">
    <location>
        <begin position="279"/>
        <end position="290"/>
    </location>
</feature>
<dbReference type="PANTHER" id="PTHR13271">
    <property type="entry name" value="UNCHARACTERIZED PUTATIVE METHYLTRANSFERASE"/>
    <property type="match status" value="1"/>
</dbReference>
<evidence type="ECO:0000313" key="3">
    <source>
        <dbReference type="EMBL" id="PNW74941.1"/>
    </source>
</evidence>
<dbReference type="Proteomes" id="UP000006906">
    <property type="component" value="Chromosome 12"/>
</dbReference>
<dbReference type="Gene3D" id="3.90.1410.10">
    <property type="entry name" value="set domain protein methyltransferase, domain 1"/>
    <property type="match status" value="1"/>
</dbReference>
<dbReference type="Gramene" id="PNW74941">
    <property type="protein sequence ID" value="PNW74941"/>
    <property type="gene ID" value="CHLRE_12g503450v5"/>
</dbReference>
<accession>A8IJK6</accession>
<dbReference type="InParanoid" id="A8IJK6"/>
<dbReference type="PaxDb" id="3055-EDP05429"/>
<dbReference type="AlphaFoldDB" id="A8IJK6"/>
<dbReference type="CDD" id="cd10527">
    <property type="entry name" value="SET_LSMT"/>
    <property type="match status" value="1"/>
</dbReference>
<dbReference type="InterPro" id="IPR001214">
    <property type="entry name" value="SET_dom"/>
</dbReference>
<feature type="chain" id="PRO_5014297421" evidence="2">
    <location>
        <begin position="21"/>
        <end position="359"/>
    </location>
</feature>
<dbReference type="InterPro" id="IPR050600">
    <property type="entry name" value="SETD3_SETD6_MTase"/>
</dbReference>
<dbReference type="OrthoDB" id="524382at2759"/>
<dbReference type="SUPFAM" id="SSF82199">
    <property type="entry name" value="SET domain"/>
    <property type="match status" value="1"/>
</dbReference>
<dbReference type="Pfam" id="PF00856">
    <property type="entry name" value="SET"/>
    <property type="match status" value="1"/>
</dbReference>
<evidence type="ECO:0000256" key="2">
    <source>
        <dbReference type="SAM" id="SignalP"/>
    </source>
</evidence>
<feature type="region of interest" description="Disordered" evidence="1">
    <location>
        <begin position="270"/>
        <end position="293"/>
    </location>
</feature>
<proteinExistence type="predicted"/>
<evidence type="ECO:0000256" key="1">
    <source>
        <dbReference type="SAM" id="MobiDB-lite"/>
    </source>
</evidence>
<keyword evidence="4" id="KW-1185">Reference proteome</keyword>
<sequence>MRGGCALVALCIVLAPHAFAQPTDAIDALFAWVRQLGGTINAEVKVNKDGFRGLFASQDIPENGTIASIPAAAIMNVGGLNESFAVPTLMVLREFKDPNTRFAPYTAMWPAPDGLVNSCNMHEKYIKMWKSEYWERNQRDWQYHLESLHKGTLNPDIEYTIAEVVGNTPVSIEDLQYACAISSTRYVSTSRRQRLLMAPIFDLANHDRDCLHLLGPYDVSDFLTFLAGAPLKKGDEICYSYGALRDDYAVAHYGFLPRLEYPPRLALVDHPDQDPASYSHDQPPSEQPFTGTPEEMRTEMERLLAIYRQVKALPDSLPPQPKGTDYTYDLMKELEARRLAALEWHISDLASKLGTKAEL</sequence>
<dbReference type="InterPro" id="IPR046341">
    <property type="entry name" value="SET_dom_sf"/>
</dbReference>
<dbReference type="PANTHER" id="PTHR13271:SF151">
    <property type="entry name" value="SET DOMAIN-CONTAINING PROTEIN 4"/>
    <property type="match status" value="1"/>
</dbReference>
<dbReference type="ProMEX" id="A8IJK6"/>
<dbReference type="HOGENOM" id="CLU_772446_0_0_1"/>
<dbReference type="RefSeq" id="XP_001690983.1">
    <property type="nucleotide sequence ID" value="XM_001690931.2"/>
</dbReference>
<name>A8IJK6_CHLRE</name>
<dbReference type="EMBL" id="CM008973">
    <property type="protein sequence ID" value="PNW74941.1"/>
    <property type="molecule type" value="Genomic_DNA"/>
</dbReference>
<dbReference type="OMA" id="LVNSCNM"/>
<dbReference type="KEGG" id="cre:CHLRE_12g503450v5"/>
<organism evidence="3 4">
    <name type="scientific">Chlamydomonas reinhardtii</name>
    <name type="common">Chlamydomonas smithii</name>
    <dbReference type="NCBI Taxonomy" id="3055"/>
    <lineage>
        <taxon>Eukaryota</taxon>
        <taxon>Viridiplantae</taxon>
        <taxon>Chlorophyta</taxon>
        <taxon>core chlorophytes</taxon>
        <taxon>Chlorophyceae</taxon>
        <taxon>CS clade</taxon>
        <taxon>Chlamydomonadales</taxon>
        <taxon>Chlamydomonadaceae</taxon>
        <taxon>Chlamydomonas</taxon>
    </lineage>
</organism>
<feature type="signal peptide" evidence="2">
    <location>
        <begin position="1"/>
        <end position="20"/>
    </location>
</feature>
<dbReference type="PROSITE" id="PS50280">
    <property type="entry name" value="SET"/>
    <property type="match status" value="1"/>
</dbReference>
<protein>
    <submittedName>
        <fullName evidence="3">Uncharacterized protein</fullName>
    </submittedName>
</protein>
<gene>
    <name evidence="3" type="ORF">CHLRE_12g503450v5</name>
</gene>